<name>A0A1I2IU65_9BACT</name>
<organism evidence="1 2">
    <name type="scientific">Nannocystis exedens</name>
    <dbReference type="NCBI Taxonomy" id="54"/>
    <lineage>
        <taxon>Bacteria</taxon>
        <taxon>Pseudomonadati</taxon>
        <taxon>Myxococcota</taxon>
        <taxon>Polyangia</taxon>
        <taxon>Nannocystales</taxon>
        <taxon>Nannocystaceae</taxon>
        <taxon>Nannocystis</taxon>
    </lineage>
</organism>
<gene>
    <name evidence="1" type="ORF">SAMN02745121_08945</name>
</gene>
<sequence>MRIPRAVLSLLLLFGCDASDLAGAVQTCEEDAASNRTAGEMARDFLTFVEGAPALDAYQRYLVAMARELDGSRPFVWPKIDCEGSHDGSQCWSVTCTCHNVRSCNMLAEWCNAVEAEEHGMSCTRAESRGCEK</sequence>
<proteinExistence type="predicted"/>
<accession>A0A1I2IU65</accession>
<evidence type="ECO:0000313" key="1">
    <source>
        <dbReference type="EMBL" id="SFF45153.1"/>
    </source>
</evidence>
<keyword evidence="2" id="KW-1185">Reference proteome</keyword>
<dbReference type="AlphaFoldDB" id="A0A1I2IU65"/>
<protein>
    <submittedName>
        <fullName evidence="1">Uncharacterized protein</fullName>
    </submittedName>
</protein>
<dbReference type="EMBL" id="FOMX01000081">
    <property type="protein sequence ID" value="SFF45153.1"/>
    <property type="molecule type" value="Genomic_DNA"/>
</dbReference>
<reference evidence="2" key="1">
    <citation type="submission" date="2016-10" db="EMBL/GenBank/DDBJ databases">
        <authorList>
            <person name="Varghese N."/>
            <person name="Submissions S."/>
        </authorList>
    </citation>
    <scope>NUCLEOTIDE SEQUENCE [LARGE SCALE GENOMIC DNA]</scope>
    <source>
        <strain evidence="2">ATCC 25963</strain>
    </source>
</reference>
<dbReference type="Proteomes" id="UP000199400">
    <property type="component" value="Unassembled WGS sequence"/>
</dbReference>
<evidence type="ECO:0000313" key="2">
    <source>
        <dbReference type="Proteomes" id="UP000199400"/>
    </source>
</evidence>
<dbReference type="PROSITE" id="PS51257">
    <property type="entry name" value="PROKAR_LIPOPROTEIN"/>
    <property type="match status" value="1"/>
</dbReference>